<reference evidence="2 3" key="1">
    <citation type="submission" date="2014-04" db="EMBL/GenBank/DDBJ databases">
        <authorList>
            <consortium name="DOE Joint Genome Institute"/>
            <person name="Kuo A."/>
            <person name="Tarkka M."/>
            <person name="Buscot F."/>
            <person name="Kohler A."/>
            <person name="Nagy L.G."/>
            <person name="Floudas D."/>
            <person name="Copeland A."/>
            <person name="Barry K.W."/>
            <person name="Cichocki N."/>
            <person name="Veneault-Fourrey C."/>
            <person name="LaButti K."/>
            <person name="Lindquist E.A."/>
            <person name="Lipzen A."/>
            <person name="Lundell T."/>
            <person name="Morin E."/>
            <person name="Murat C."/>
            <person name="Sun H."/>
            <person name="Tunlid A."/>
            <person name="Henrissat B."/>
            <person name="Grigoriev I.V."/>
            <person name="Hibbett D.S."/>
            <person name="Martin F."/>
            <person name="Nordberg H.P."/>
            <person name="Cantor M.N."/>
            <person name="Hua S.X."/>
        </authorList>
    </citation>
    <scope>NUCLEOTIDE SEQUENCE [LARGE SCALE GENOMIC DNA]</scope>
    <source>
        <strain evidence="2 3">F 1598</strain>
    </source>
</reference>
<dbReference type="EMBL" id="KN832983">
    <property type="protein sequence ID" value="KIM85938.1"/>
    <property type="molecule type" value="Genomic_DNA"/>
</dbReference>
<dbReference type="Gene3D" id="2.40.70.10">
    <property type="entry name" value="Acid Proteases"/>
    <property type="match status" value="1"/>
</dbReference>
<accession>A0A0C3BHZ4</accession>
<dbReference type="CDD" id="cd00303">
    <property type="entry name" value="retropepsin_like"/>
    <property type="match status" value="1"/>
</dbReference>
<name>A0A0C3BHZ4_PILCF</name>
<gene>
    <name evidence="2" type="ORF">PILCRDRAFT_30668</name>
</gene>
<dbReference type="AlphaFoldDB" id="A0A0C3BHZ4"/>
<organism evidence="2 3">
    <name type="scientific">Piloderma croceum (strain F 1598)</name>
    <dbReference type="NCBI Taxonomy" id="765440"/>
    <lineage>
        <taxon>Eukaryota</taxon>
        <taxon>Fungi</taxon>
        <taxon>Dikarya</taxon>
        <taxon>Basidiomycota</taxon>
        <taxon>Agaricomycotina</taxon>
        <taxon>Agaricomycetes</taxon>
        <taxon>Agaricomycetidae</taxon>
        <taxon>Atheliales</taxon>
        <taxon>Atheliaceae</taxon>
        <taxon>Piloderma</taxon>
    </lineage>
</organism>
<evidence type="ECO:0000313" key="2">
    <source>
        <dbReference type="EMBL" id="KIM85938.1"/>
    </source>
</evidence>
<evidence type="ECO:0000313" key="3">
    <source>
        <dbReference type="Proteomes" id="UP000054166"/>
    </source>
</evidence>
<sequence>PFIHCAALEGPKGEIVRLRGVFDDGAAINVIDSKVFATIKHRLTKPKKSDRILRMANGSLVPSYGKWVGTIQVGGISREGTFEIFPSGNSWALLFGKPLMEAFDMTHRYKNDTISLEGPLGKVTLTNQFGRTMDSGSAAAAGVSLTADIKQREAIGGNSHSPSRQVPHTNLTAIPEQSDE</sequence>
<feature type="non-terminal residue" evidence="2">
    <location>
        <position position="180"/>
    </location>
</feature>
<feature type="non-terminal residue" evidence="2">
    <location>
        <position position="1"/>
    </location>
</feature>
<dbReference type="STRING" id="765440.A0A0C3BHZ4"/>
<dbReference type="Proteomes" id="UP000054166">
    <property type="component" value="Unassembled WGS sequence"/>
</dbReference>
<feature type="compositionally biased region" description="Polar residues" evidence="1">
    <location>
        <begin position="158"/>
        <end position="172"/>
    </location>
</feature>
<dbReference type="InterPro" id="IPR021109">
    <property type="entry name" value="Peptidase_aspartic_dom_sf"/>
</dbReference>
<keyword evidence="3" id="KW-1185">Reference proteome</keyword>
<evidence type="ECO:0000256" key="1">
    <source>
        <dbReference type="SAM" id="MobiDB-lite"/>
    </source>
</evidence>
<protein>
    <submittedName>
        <fullName evidence="2">Uncharacterized protein</fullName>
    </submittedName>
</protein>
<reference evidence="3" key="2">
    <citation type="submission" date="2015-01" db="EMBL/GenBank/DDBJ databases">
        <title>Evolutionary Origins and Diversification of the Mycorrhizal Mutualists.</title>
        <authorList>
            <consortium name="DOE Joint Genome Institute"/>
            <consortium name="Mycorrhizal Genomics Consortium"/>
            <person name="Kohler A."/>
            <person name="Kuo A."/>
            <person name="Nagy L.G."/>
            <person name="Floudas D."/>
            <person name="Copeland A."/>
            <person name="Barry K.W."/>
            <person name="Cichocki N."/>
            <person name="Veneault-Fourrey C."/>
            <person name="LaButti K."/>
            <person name="Lindquist E.A."/>
            <person name="Lipzen A."/>
            <person name="Lundell T."/>
            <person name="Morin E."/>
            <person name="Murat C."/>
            <person name="Riley R."/>
            <person name="Ohm R."/>
            <person name="Sun H."/>
            <person name="Tunlid A."/>
            <person name="Henrissat B."/>
            <person name="Grigoriev I.V."/>
            <person name="Hibbett D.S."/>
            <person name="Martin F."/>
        </authorList>
    </citation>
    <scope>NUCLEOTIDE SEQUENCE [LARGE SCALE GENOMIC DNA]</scope>
    <source>
        <strain evidence="3">F 1598</strain>
    </source>
</reference>
<feature type="region of interest" description="Disordered" evidence="1">
    <location>
        <begin position="151"/>
        <end position="180"/>
    </location>
</feature>
<proteinExistence type="predicted"/>
<dbReference type="HOGENOM" id="CLU_097628_0_0_1"/>
<dbReference type="InParanoid" id="A0A0C3BHZ4"/>
<dbReference type="OrthoDB" id="2919534at2759"/>